<dbReference type="Proteomes" id="UP000000939">
    <property type="component" value="Chromosome"/>
</dbReference>
<dbReference type="GO" id="GO:0007155">
    <property type="term" value="P:cell adhesion"/>
    <property type="evidence" value="ECO:0007669"/>
    <property type="project" value="InterPro"/>
</dbReference>
<dbReference type="Pfam" id="PF02465">
    <property type="entry name" value="FliD_N"/>
    <property type="match status" value="1"/>
</dbReference>
<accession>D5V7A0</accession>
<feature type="domain" description="Flagellar hook-associated protein 2 C-terminal" evidence="7">
    <location>
        <begin position="292"/>
        <end position="517"/>
    </location>
</feature>
<keyword evidence="3" id="KW-0175">Coiled coil</keyword>
<evidence type="ECO:0000313" key="8">
    <source>
        <dbReference type="EMBL" id="ADG94520.1"/>
    </source>
</evidence>
<dbReference type="RefSeq" id="WP_013136665.1">
    <property type="nucleotide sequence ID" value="NC_014166.1"/>
</dbReference>
<dbReference type="KEGG" id="ant:Arnit_2872"/>
<keyword evidence="8" id="KW-0969">Cilium</keyword>
<dbReference type="AlphaFoldDB" id="D5V7A0"/>
<keyword evidence="5" id="KW-0964">Secreted</keyword>
<dbReference type="InterPro" id="IPR003481">
    <property type="entry name" value="FliD_N"/>
</dbReference>
<organism evidence="8 9">
    <name type="scientific">Arcobacter nitrofigilis (strain ATCC 33309 / DSM 7299 / CCUG 15893 / LMG 7604 / NCTC 12251 / CI)</name>
    <name type="common">Campylobacter nitrofigilis</name>
    <dbReference type="NCBI Taxonomy" id="572480"/>
    <lineage>
        <taxon>Bacteria</taxon>
        <taxon>Pseudomonadati</taxon>
        <taxon>Campylobacterota</taxon>
        <taxon>Epsilonproteobacteria</taxon>
        <taxon>Campylobacterales</taxon>
        <taxon>Arcobacteraceae</taxon>
        <taxon>Arcobacter</taxon>
    </lineage>
</organism>
<protein>
    <recommendedName>
        <fullName evidence="5">Flagellar hook-associated protein 2</fullName>
        <shortName evidence="5">HAP2</shortName>
    </recommendedName>
    <alternativeName>
        <fullName evidence="5">Flagellar cap protein</fullName>
    </alternativeName>
</protein>
<evidence type="ECO:0000259" key="6">
    <source>
        <dbReference type="Pfam" id="PF02465"/>
    </source>
</evidence>
<keyword evidence="8" id="KW-0966">Cell projection</keyword>
<dbReference type="Pfam" id="PF07195">
    <property type="entry name" value="FliD_C"/>
    <property type="match status" value="1"/>
</dbReference>
<dbReference type="GO" id="GO:0071973">
    <property type="term" value="P:bacterial-type flagellum-dependent cell motility"/>
    <property type="evidence" value="ECO:0007669"/>
    <property type="project" value="TreeGrafter"/>
</dbReference>
<sequence length="533" mass="57240">MAEGVLGLGTGQASSLNQELIDKLKAAERKATVEPIETSLKDLDEEGVKVANIKLQVQDVLDAIKPFDLFAIGGVNAFNQKSATTTGDSVVFDAVDASKLNTGTTNVSVSQIAQRDVYQTSTFTDKDAIISTTSGSMITINGVEYSTFNKTYQEVADKINLSSKLNASIEAVGTDSYRMVIKSEDSGVDNALSITQTGSDLGLNNFISSSTIASGTVPAANLSLTLNGTTFTTNGTETNSEFISRINDNASFDASIDANGKVIIKKSDGGAVEVTNDDLGLNLTNENHTLTAQNLKAKIDGVDYDVSSNVVTVDGGLKISASKVGDSSISIEKDKSQIATLFKDFIDKFNTLSKSIDAELYSGDSKIQDRSTLRDVLSQIKSMMFKNYGQDSNDGTDGNPVKEGSLNLFNFGLEVDKSGNYSLNESDFNKAVSDDFDNLKDLFIGTAEKEGFGTQLKTIVDAMDGTDGAITTYEDNMTSRKKELDMQLTKETESLDSKYSQLANQFSAYGVIINQFNSQFSSLEMMIKQSTSK</sequence>
<dbReference type="HOGENOM" id="CLU_614888_0_0_7"/>
<gene>
    <name evidence="8" type="ordered locus">Arnit_2872</name>
</gene>
<reference evidence="8 9" key="1">
    <citation type="journal article" date="2010" name="Stand. Genomic Sci.">
        <title>Complete genome sequence of Arcobacter nitrofigilis type strain (CI).</title>
        <authorList>
            <person name="Pati A."/>
            <person name="Gronow S."/>
            <person name="Lapidus A."/>
            <person name="Copeland A."/>
            <person name="Glavina Del Rio T."/>
            <person name="Nolan M."/>
            <person name="Lucas S."/>
            <person name="Tice H."/>
            <person name="Cheng J.F."/>
            <person name="Han C."/>
            <person name="Chertkov O."/>
            <person name="Bruce D."/>
            <person name="Tapia R."/>
            <person name="Goodwin L."/>
            <person name="Pitluck S."/>
            <person name="Liolios K."/>
            <person name="Ivanova N."/>
            <person name="Mavromatis K."/>
            <person name="Chen A."/>
            <person name="Palaniappan K."/>
            <person name="Land M."/>
            <person name="Hauser L."/>
            <person name="Chang Y.J."/>
            <person name="Jeffries C.D."/>
            <person name="Detter J.C."/>
            <person name="Rohde M."/>
            <person name="Goker M."/>
            <person name="Bristow J."/>
            <person name="Eisen J.A."/>
            <person name="Markowitz V."/>
            <person name="Hugenholtz P."/>
            <person name="Klenk H.P."/>
            <person name="Kyrpides N.C."/>
        </authorList>
    </citation>
    <scope>NUCLEOTIDE SEQUENCE [LARGE SCALE GENOMIC DNA]</scope>
    <source>
        <strain evidence="9">ATCC 33309 / DSM 7299 / CCUG 15893 / LMG 7604 / NCTC 12251 / CI</strain>
    </source>
</reference>
<dbReference type="eggNOG" id="COG1345">
    <property type="taxonomic scope" value="Bacteria"/>
</dbReference>
<name>D5V7A0_ARCNC</name>
<comment type="subcellular location">
    <subcellularLocation>
        <location evidence="5">Secreted</location>
    </subcellularLocation>
    <subcellularLocation>
        <location evidence="5">Bacterial flagellum</location>
    </subcellularLocation>
</comment>
<dbReference type="OrthoDB" id="1530at2"/>
<comment type="subunit">
    <text evidence="2 5">Homopentamer.</text>
</comment>
<evidence type="ECO:0000256" key="1">
    <source>
        <dbReference type="ARBA" id="ARBA00009764"/>
    </source>
</evidence>
<evidence type="ECO:0000256" key="5">
    <source>
        <dbReference type="RuleBase" id="RU362066"/>
    </source>
</evidence>
<dbReference type="GO" id="GO:0009424">
    <property type="term" value="C:bacterial-type flagellum hook"/>
    <property type="evidence" value="ECO:0007669"/>
    <property type="project" value="UniProtKB-UniRule"/>
</dbReference>
<evidence type="ECO:0000256" key="3">
    <source>
        <dbReference type="ARBA" id="ARBA00023054"/>
    </source>
</evidence>
<dbReference type="InterPro" id="IPR010809">
    <property type="entry name" value="FliD_C"/>
</dbReference>
<proteinExistence type="inferred from homology"/>
<dbReference type="STRING" id="572480.Arnit_2872"/>
<comment type="similarity">
    <text evidence="1 5">Belongs to the FliD family.</text>
</comment>
<feature type="domain" description="Flagellar hook-associated protein 2 N-terminal" evidence="6">
    <location>
        <begin position="18"/>
        <end position="115"/>
    </location>
</feature>
<keyword evidence="4 5" id="KW-0975">Bacterial flagellum</keyword>
<dbReference type="PANTHER" id="PTHR30288">
    <property type="entry name" value="FLAGELLAR CAP/ASSEMBLY PROTEIN FLID"/>
    <property type="match status" value="1"/>
</dbReference>
<dbReference type="PANTHER" id="PTHR30288:SF0">
    <property type="entry name" value="FLAGELLAR HOOK-ASSOCIATED PROTEIN 2"/>
    <property type="match status" value="1"/>
</dbReference>
<keyword evidence="9" id="KW-1185">Reference proteome</keyword>
<evidence type="ECO:0000259" key="7">
    <source>
        <dbReference type="Pfam" id="PF07195"/>
    </source>
</evidence>
<evidence type="ECO:0000256" key="4">
    <source>
        <dbReference type="ARBA" id="ARBA00023143"/>
    </source>
</evidence>
<dbReference type="InterPro" id="IPR040026">
    <property type="entry name" value="FliD"/>
</dbReference>
<dbReference type="GO" id="GO:0009421">
    <property type="term" value="C:bacterial-type flagellum filament cap"/>
    <property type="evidence" value="ECO:0007669"/>
    <property type="project" value="InterPro"/>
</dbReference>
<dbReference type="GO" id="GO:0005576">
    <property type="term" value="C:extracellular region"/>
    <property type="evidence" value="ECO:0007669"/>
    <property type="project" value="UniProtKB-SubCell"/>
</dbReference>
<dbReference type="EMBL" id="CP001999">
    <property type="protein sequence ID" value="ADG94520.1"/>
    <property type="molecule type" value="Genomic_DNA"/>
</dbReference>
<evidence type="ECO:0000256" key="2">
    <source>
        <dbReference type="ARBA" id="ARBA00011255"/>
    </source>
</evidence>
<keyword evidence="8" id="KW-0282">Flagellum</keyword>
<evidence type="ECO:0000313" key="9">
    <source>
        <dbReference type="Proteomes" id="UP000000939"/>
    </source>
</evidence>
<comment type="function">
    <text evidence="5">Required for morphogenesis and for the elongation of the flagellar filament by facilitating polymerization of the flagellin monomers at the tip of growing filament. Forms a capping structure, which prevents flagellin subunits (transported through the central channel of the flagellum) from leaking out without polymerization at the distal end.</text>
</comment>